<comment type="caution">
    <text evidence="3">The sequence shown here is derived from an EMBL/GenBank/DDBJ whole genome shotgun (WGS) entry which is preliminary data.</text>
</comment>
<name>A0ABT1WHV4_9BURK</name>
<protein>
    <submittedName>
        <fullName evidence="3">Spore coat U domain-containing protein</fullName>
    </submittedName>
</protein>
<dbReference type="RefSeq" id="WP_256764904.1">
    <property type="nucleotide sequence ID" value="NZ_JANIGO010000004.1"/>
</dbReference>
<feature type="signal peptide" evidence="1">
    <location>
        <begin position="1"/>
        <end position="31"/>
    </location>
</feature>
<dbReference type="EMBL" id="JANIGO010000004">
    <property type="protein sequence ID" value="MCQ8897100.1"/>
    <property type="molecule type" value="Genomic_DNA"/>
</dbReference>
<evidence type="ECO:0000259" key="2">
    <source>
        <dbReference type="Pfam" id="PF05229"/>
    </source>
</evidence>
<feature type="chain" id="PRO_5045091847" evidence="1">
    <location>
        <begin position="32"/>
        <end position="173"/>
    </location>
</feature>
<evidence type="ECO:0000313" key="3">
    <source>
        <dbReference type="EMBL" id="MCQ8897100.1"/>
    </source>
</evidence>
<gene>
    <name evidence="3" type="ORF">NQT62_11710</name>
</gene>
<dbReference type="PANTHER" id="PTHR37089">
    <property type="entry name" value="PROTEIN U-RELATED"/>
    <property type="match status" value="1"/>
</dbReference>
<dbReference type="SMART" id="SM00972">
    <property type="entry name" value="SCPU"/>
    <property type="match status" value="1"/>
</dbReference>
<keyword evidence="4" id="KW-1185">Reference proteome</keyword>
<keyword evidence="1" id="KW-0732">Signal</keyword>
<dbReference type="InterPro" id="IPR007893">
    <property type="entry name" value="Spore_coat_U/FanG"/>
</dbReference>
<feature type="domain" description="Spore coat protein U/FanG" evidence="2">
    <location>
        <begin position="35"/>
        <end position="169"/>
    </location>
</feature>
<reference evidence="3 4" key="1">
    <citation type="submission" date="2022-07" db="EMBL/GenBank/DDBJ databases">
        <authorList>
            <person name="Xamxidin M."/>
            <person name="Wu M."/>
        </authorList>
    </citation>
    <scope>NUCLEOTIDE SEQUENCE [LARGE SCALE GENOMIC DNA]</scope>
    <source>
        <strain evidence="3 4">NBRC 111650</strain>
    </source>
</reference>
<evidence type="ECO:0000256" key="1">
    <source>
        <dbReference type="SAM" id="SignalP"/>
    </source>
</evidence>
<evidence type="ECO:0000313" key="4">
    <source>
        <dbReference type="Proteomes" id="UP001204142"/>
    </source>
</evidence>
<dbReference type="InterPro" id="IPR053167">
    <property type="entry name" value="Spore_coat_component"/>
</dbReference>
<accession>A0ABT1WHV4</accession>
<proteinExistence type="predicted"/>
<dbReference type="Proteomes" id="UP001204142">
    <property type="component" value="Unassembled WGS sequence"/>
</dbReference>
<organism evidence="3 4">
    <name type="scientific">Limnobacter humi</name>
    <dbReference type="NCBI Taxonomy" id="1778671"/>
    <lineage>
        <taxon>Bacteria</taxon>
        <taxon>Pseudomonadati</taxon>
        <taxon>Pseudomonadota</taxon>
        <taxon>Betaproteobacteria</taxon>
        <taxon>Burkholderiales</taxon>
        <taxon>Burkholderiaceae</taxon>
        <taxon>Limnobacter</taxon>
    </lineage>
</organism>
<dbReference type="Pfam" id="PF05229">
    <property type="entry name" value="SCPU"/>
    <property type="match status" value="1"/>
</dbReference>
<sequence>MATRAHHTTWQQTVAKLTALIAMLIGQSSMAATTTGTLNVSATVTDYCELGATTVSLNLGSYTPAADSTQNTVIQVRCTLGTTYNVGLGLGTYASGSTRRLRHATDNTVYMNYELYQSDGTTVWQAPGQAGVVSSTGTGASQNLTVVGKIPSAQWGVKQGSYSDSVVITVTFP</sequence>